<keyword evidence="4" id="KW-1185">Reference proteome</keyword>
<dbReference type="Gene3D" id="3.30.2350.10">
    <property type="entry name" value="Pseudouridine synthase"/>
    <property type="match status" value="1"/>
</dbReference>
<dbReference type="Pfam" id="PF00849">
    <property type="entry name" value="PseudoU_synth_2"/>
    <property type="match status" value="1"/>
</dbReference>
<feature type="compositionally biased region" description="Basic and acidic residues" evidence="1">
    <location>
        <begin position="453"/>
        <end position="469"/>
    </location>
</feature>
<feature type="region of interest" description="Disordered" evidence="1">
    <location>
        <begin position="428"/>
        <end position="480"/>
    </location>
</feature>
<dbReference type="InterPro" id="IPR050188">
    <property type="entry name" value="RluA_PseudoU_synthase"/>
</dbReference>
<dbReference type="InterPro" id="IPR020103">
    <property type="entry name" value="PsdUridine_synth_cat_dom_sf"/>
</dbReference>
<protein>
    <recommendedName>
        <fullName evidence="2">Pseudouridine synthase RsuA/RluA-like domain-containing protein</fullName>
    </recommendedName>
</protein>
<dbReference type="EMBL" id="CAXAMN010027028">
    <property type="protein sequence ID" value="CAK9107749.1"/>
    <property type="molecule type" value="Genomic_DNA"/>
</dbReference>
<dbReference type="CDD" id="cd02869">
    <property type="entry name" value="PseudoU_synth_RluA_like"/>
    <property type="match status" value="1"/>
</dbReference>
<feature type="domain" description="Pseudouridine synthase RsuA/RluA-like" evidence="2">
    <location>
        <begin position="150"/>
        <end position="305"/>
    </location>
</feature>
<dbReference type="SUPFAM" id="SSF55120">
    <property type="entry name" value="Pseudouridine synthase"/>
    <property type="match status" value="1"/>
</dbReference>
<name>A0ABP0S5Y8_9DINO</name>
<dbReference type="InterPro" id="IPR006145">
    <property type="entry name" value="PsdUridine_synth_RsuA/RluA"/>
</dbReference>
<organism evidence="3 4">
    <name type="scientific">Durusdinium trenchii</name>
    <dbReference type="NCBI Taxonomy" id="1381693"/>
    <lineage>
        <taxon>Eukaryota</taxon>
        <taxon>Sar</taxon>
        <taxon>Alveolata</taxon>
        <taxon>Dinophyceae</taxon>
        <taxon>Suessiales</taxon>
        <taxon>Symbiodiniaceae</taxon>
        <taxon>Durusdinium</taxon>
    </lineage>
</organism>
<evidence type="ECO:0000313" key="3">
    <source>
        <dbReference type="EMBL" id="CAK9107749.1"/>
    </source>
</evidence>
<gene>
    <name evidence="3" type="ORF">CCMP2556_LOCUS50258</name>
</gene>
<feature type="compositionally biased region" description="Basic residues" evidence="1">
    <location>
        <begin position="470"/>
        <end position="480"/>
    </location>
</feature>
<accession>A0ABP0S5Y8</accession>
<evidence type="ECO:0000313" key="4">
    <source>
        <dbReference type="Proteomes" id="UP001642484"/>
    </source>
</evidence>
<reference evidence="3 4" key="1">
    <citation type="submission" date="2024-02" db="EMBL/GenBank/DDBJ databases">
        <authorList>
            <person name="Chen Y."/>
            <person name="Shah S."/>
            <person name="Dougan E. K."/>
            <person name="Thang M."/>
            <person name="Chan C."/>
        </authorList>
    </citation>
    <scope>NUCLEOTIDE SEQUENCE [LARGE SCALE GENOMIC DNA]</scope>
</reference>
<sequence>MLACRTWRLGQSRLAFSSRALALENPACRPGDRPFDLGPFACHRVPKDATPMRLDGWLYKHVCSSWDARQKLISSKQVWVMAPESSVDQHQRCVKIPRFRPQCLGKTSVKPQDFIYFPKTMSPVPKRREPLASGQLDHLLLHRVIYKDTDFIAIDKPIGWTVNPGKKVGNLHLQRLLPTLQFGMEEPPSFVHRLSTEMSGVLLLARHPAAKAYAKDMIAQRAFWQRDFWALVCGRTPKTGQVSMPLAQERLGQRNVAKPVREDDGGLPAMTEYNALRFSPLCGGLTLLSMNPYSGRYHQTRAHCAFGLRAPMLGDPIYYELSNVVGGPASDFKVRYHSAENRHERKELLGPSPRLHLHSRQLMIKTFAGKEVVITAPVPEHFARSLNALGWEDWLRRAEHRGATQSTWRREEDRDLWEALAKARVTRVDDVESESRQAEHKEVEDYVDPALSGDRRTEADVGDLEEGRSGRSHGRRSRRL</sequence>
<evidence type="ECO:0000256" key="1">
    <source>
        <dbReference type="SAM" id="MobiDB-lite"/>
    </source>
</evidence>
<feature type="compositionally biased region" description="Basic and acidic residues" evidence="1">
    <location>
        <begin position="428"/>
        <end position="444"/>
    </location>
</feature>
<proteinExistence type="predicted"/>
<evidence type="ECO:0000259" key="2">
    <source>
        <dbReference type="Pfam" id="PF00849"/>
    </source>
</evidence>
<dbReference type="Proteomes" id="UP001642484">
    <property type="component" value="Unassembled WGS sequence"/>
</dbReference>
<comment type="caution">
    <text evidence="3">The sequence shown here is derived from an EMBL/GenBank/DDBJ whole genome shotgun (WGS) entry which is preliminary data.</text>
</comment>
<dbReference type="PANTHER" id="PTHR21600">
    <property type="entry name" value="MITOCHONDRIAL RNA PSEUDOURIDINE SYNTHASE"/>
    <property type="match status" value="1"/>
</dbReference>